<dbReference type="Proteomes" id="UP001223214">
    <property type="component" value="Unassembled WGS sequence"/>
</dbReference>
<comment type="caution">
    <text evidence="1">The sequence shown here is derived from an EMBL/GenBank/DDBJ whole genome shotgun (WGS) entry which is preliminary data.</text>
</comment>
<dbReference type="InterPro" id="IPR010836">
    <property type="entry name" value="SapC"/>
</dbReference>
<dbReference type="AlphaFoldDB" id="A0AAP4FZ05"/>
<dbReference type="GeneID" id="97185509"/>
<keyword evidence="2" id="KW-1185">Reference proteome</keyword>
<reference evidence="1 2" key="1">
    <citation type="submission" date="2023-06" db="EMBL/GenBank/DDBJ databases">
        <title>Identification and characterization of antibiotic-resistant Gram-negative bacteria.</title>
        <authorList>
            <person name="Cho G.-S."/>
            <person name="Lee J."/>
            <person name="Tai E."/>
            <person name="Jeong S."/>
            <person name="Kim I."/>
            <person name="Kim B.-E."/>
            <person name="Jeong M.-I."/>
            <person name="Oh K.-K."/>
            <person name="Franz C.M.A.P."/>
        </authorList>
    </citation>
    <scope>NUCLEOTIDE SEQUENCE [LARGE SCALE GENOMIC DNA]</scope>
    <source>
        <strain evidence="1 2">V106_12</strain>
    </source>
</reference>
<evidence type="ECO:0000313" key="2">
    <source>
        <dbReference type="Proteomes" id="UP001223214"/>
    </source>
</evidence>
<proteinExistence type="predicted"/>
<evidence type="ECO:0000313" key="1">
    <source>
        <dbReference type="EMBL" id="MDK9366356.1"/>
    </source>
</evidence>
<gene>
    <name evidence="1" type="ORF">QQF32_24475</name>
</gene>
<accession>A0AAP4FZ05</accession>
<name>A0AAP4FZ05_9ENTR</name>
<organism evidence="1 2">
    <name type="scientific">Lelliottia wanjuensis</name>
    <dbReference type="NCBI Taxonomy" id="3050585"/>
    <lineage>
        <taxon>Bacteria</taxon>
        <taxon>Pseudomonadati</taxon>
        <taxon>Pseudomonadota</taxon>
        <taxon>Gammaproteobacteria</taxon>
        <taxon>Enterobacterales</taxon>
        <taxon>Enterobacteriaceae</taxon>
        <taxon>Lelliottia</taxon>
    </lineage>
</organism>
<dbReference type="Pfam" id="PF07277">
    <property type="entry name" value="SapC"/>
    <property type="match status" value="1"/>
</dbReference>
<dbReference type="RefSeq" id="WP_285148806.1">
    <property type="nucleotide sequence ID" value="NZ_JASSOM010000094.1"/>
</dbReference>
<sequence length="253" mass="28408">MSNTMLLYKNVTALSRDTHKSLKLDPVTGFEVAAKTHWVPTAGVELYQAAHHYPVVFVNENHNGDVTTTPLLLLGLEAGRNDFVASDYSWKKGCYIPAFIRRYPFVIAAANKDASEFTLCFDSSFPGFNKKKGKALFTKEGKNSEFLEETLQFMNGFNIEMKRTREFVDLLNKHLLLEKCAAQIVSSTNVAFNVQDFLVVSEKKLANLDGEALVELNQKGYLGWITAHLMSLSNLPKLLDMHLENKSSADVKH</sequence>
<dbReference type="EMBL" id="JASSOM010000094">
    <property type="protein sequence ID" value="MDK9366356.1"/>
    <property type="molecule type" value="Genomic_DNA"/>
</dbReference>
<protein>
    <submittedName>
        <fullName evidence="1">SapC family protein</fullName>
    </submittedName>
</protein>